<protein>
    <submittedName>
        <fullName evidence="2">Uncharacterized protein</fullName>
    </submittedName>
</protein>
<evidence type="ECO:0000313" key="3">
    <source>
        <dbReference type="Proteomes" id="UP000182649"/>
    </source>
</evidence>
<proteinExistence type="predicted"/>
<organism evidence="2 3">
    <name type="scientific">Nitrosospira multiformis</name>
    <dbReference type="NCBI Taxonomy" id="1231"/>
    <lineage>
        <taxon>Bacteria</taxon>
        <taxon>Pseudomonadati</taxon>
        <taxon>Pseudomonadota</taxon>
        <taxon>Betaproteobacteria</taxon>
        <taxon>Nitrosomonadales</taxon>
        <taxon>Nitrosomonadaceae</taxon>
        <taxon>Nitrosospira</taxon>
    </lineage>
</organism>
<feature type="region of interest" description="Disordered" evidence="1">
    <location>
        <begin position="1"/>
        <end position="35"/>
    </location>
</feature>
<name>A0A1I7FTS4_9PROT</name>
<accession>A0A1I7FTS4</accession>
<gene>
    <name evidence="2" type="ORF">SAMN05216417_102210</name>
</gene>
<sequence length="89" mass="10204">MNNRNSNDTPHEDAPSQAGRKPDQIAYSVRGTPDGKEYWNRVGAMWMHKDGRGAELVLDSMPIDGRITLREQRDQRMQDIRMSGLRSHP</sequence>
<evidence type="ECO:0000256" key="1">
    <source>
        <dbReference type="SAM" id="MobiDB-lite"/>
    </source>
</evidence>
<evidence type="ECO:0000313" key="2">
    <source>
        <dbReference type="EMBL" id="SFU39573.1"/>
    </source>
</evidence>
<reference evidence="2 3" key="1">
    <citation type="submission" date="2016-10" db="EMBL/GenBank/DDBJ databases">
        <authorList>
            <person name="de Groot N.N."/>
        </authorList>
    </citation>
    <scope>NUCLEOTIDE SEQUENCE [LARGE SCALE GENOMIC DNA]</scope>
    <source>
        <strain evidence="2 3">Nl14</strain>
    </source>
</reference>
<dbReference type="AlphaFoldDB" id="A0A1I7FTS4"/>
<dbReference type="RefSeq" id="WP_074973248.1">
    <property type="nucleotide sequence ID" value="NZ_FPBZ01000002.1"/>
</dbReference>
<dbReference type="Proteomes" id="UP000182649">
    <property type="component" value="Unassembled WGS sequence"/>
</dbReference>
<dbReference type="EMBL" id="FPBZ01000002">
    <property type="protein sequence ID" value="SFU39573.1"/>
    <property type="molecule type" value="Genomic_DNA"/>
</dbReference>